<organism evidence="1 2">
    <name type="scientific">Pleurodeles waltl</name>
    <name type="common">Iberian ribbed newt</name>
    <dbReference type="NCBI Taxonomy" id="8319"/>
    <lineage>
        <taxon>Eukaryota</taxon>
        <taxon>Metazoa</taxon>
        <taxon>Chordata</taxon>
        <taxon>Craniata</taxon>
        <taxon>Vertebrata</taxon>
        <taxon>Euteleostomi</taxon>
        <taxon>Amphibia</taxon>
        <taxon>Batrachia</taxon>
        <taxon>Caudata</taxon>
        <taxon>Salamandroidea</taxon>
        <taxon>Salamandridae</taxon>
        <taxon>Pleurodelinae</taxon>
        <taxon>Pleurodeles</taxon>
    </lineage>
</organism>
<protein>
    <submittedName>
        <fullName evidence="1">Uncharacterized protein</fullName>
    </submittedName>
</protein>
<comment type="caution">
    <text evidence="1">The sequence shown here is derived from an EMBL/GenBank/DDBJ whole genome shotgun (WGS) entry which is preliminary data.</text>
</comment>
<sequence length="124" mass="13860">MQATPLGDQADKLDIILQEIRDSRQAGEKKLGSITIELNILKDNQKKLSDRLKQAESNVAEILPTHNENKNAIERIQQQADPPSSKTSTLTFILRPRLLKYVLSQRAGDICQQISGNAATKIRL</sequence>
<dbReference type="Proteomes" id="UP001066276">
    <property type="component" value="Chromosome 2_1"/>
</dbReference>
<dbReference type="AlphaFoldDB" id="A0AAV7VND5"/>
<name>A0AAV7VND5_PLEWA</name>
<accession>A0AAV7VND5</accession>
<evidence type="ECO:0000313" key="2">
    <source>
        <dbReference type="Proteomes" id="UP001066276"/>
    </source>
</evidence>
<dbReference type="EMBL" id="JANPWB010000003">
    <property type="protein sequence ID" value="KAJ1201896.1"/>
    <property type="molecule type" value="Genomic_DNA"/>
</dbReference>
<keyword evidence="2" id="KW-1185">Reference proteome</keyword>
<evidence type="ECO:0000313" key="1">
    <source>
        <dbReference type="EMBL" id="KAJ1201896.1"/>
    </source>
</evidence>
<gene>
    <name evidence="1" type="ORF">NDU88_005700</name>
</gene>
<reference evidence="1" key="1">
    <citation type="journal article" date="2022" name="bioRxiv">
        <title>Sequencing and chromosome-scale assembly of the giantPleurodeles waltlgenome.</title>
        <authorList>
            <person name="Brown T."/>
            <person name="Elewa A."/>
            <person name="Iarovenko S."/>
            <person name="Subramanian E."/>
            <person name="Araus A.J."/>
            <person name="Petzold A."/>
            <person name="Susuki M."/>
            <person name="Suzuki K.-i.T."/>
            <person name="Hayashi T."/>
            <person name="Toyoda A."/>
            <person name="Oliveira C."/>
            <person name="Osipova E."/>
            <person name="Leigh N.D."/>
            <person name="Simon A."/>
            <person name="Yun M.H."/>
        </authorList>
    </citation>
    <scope>NUCLEOTIDE SEQUENCE</scope>
    <source>
        <strain evidence="1">20211129_DDA</strain>
        <tissue evidence="1">Liver</tissue>
    </source>
</reference>
<proteinExistence type="predicted"/>